<gene>
    <name evidence="1" type="ORF">MAGMO_4141</name>
    <name evidence="2" type="ORF">MAGMO_p10037</name>
</gene>
<reference evidence="1" key="1">
    <citation type="submission" date="2015-04" db="EMBL/GenBank/DDBJ databases">
        <authorList>
            <person name="Syromyatnikov M.Y."/>
            <person name="Popov V.N."/>
        </authorList>
    </citation>
    <scope>NUCLEOTIDE SEQUENCE</scope>
    <source>
        <strain evidence="1">MO-1</strain>
        <plasmid evidence="2">MAGMO_p1</plasmid>
    </source>
</reference>
<name>A0A1S7LPZ8_MAGMO</name>
<dbReference type="RefSeq" id="WP_176704663.1">
    <property type="nucleotide sequence ID" value="NZ_LO017728.1"/>
</dbReference>
<organism evidence="1">
    <name type="scientific">Magnetococcus massalia (strain MO-1)</name>
    <dbReference type="NCBI Taxonomy" id="451514"/>
    <lineage>
        <taxon>Bacteria</taxon>
        <taxon>Pseudomonadati</taxon>
        <taxon>Pseudomonadota</taxon>
        <taxon>Magnetococcia</taxon>
        <taxon>Magnetococcales</taxon>
        <taxon>Magnetococcaceae</taxon>
        <taxon>Magnetococcus</taxon>
    </lineage>
</organism>
<evidence type="ECO:0000313" key="1">
    <source>
        <dbReference type="EMBL" id="CRH08269.1"/>
    </source>
</evidence>
<keyword evidence="2" id="KW-0614">Plasmid</keyword>
<sequence>MGSPYSIEIFVPQGDPEGLRIVSLKNWTGISLVFPRESWAETKKRSEFDQTGIYILTGYRGDDPDMPVLYTEVPNHVCMKCNDSL</sequence>
<accession>A0A1S7LPZ8</accession>
<dbReference type="EMBL" id="LO017727">
    <property type="protein sequence ID" value="CRH08269.1"/>
    <property type="molecule type" value="Genomic_DNA"/>
</dbReference>
<protein>
    <submittedName>
        <fullName evidence="1">Uncharacterized protein</fullName>
    </submittedName>
</protein>
<proteinExistence type="predicted"/>
<geneLocation type="plasmid" evidence="2">
    <name>MAGMO_p1</name>
</geneLocation>
<dbReference type="AlphaFoldDB" id="A0A1S7LPZ8"/>
<dbReference type="EMBL" id="LO017728">
    <property type="protein sequence ID" value="CRH08336.1"/>
    <property type="molecule type" value="Genomic_DNA"/>
</dbReference>
<evidence type="ECO:0000313" key="2">
    <source>
        <dbReference type="EMBL" id="CRH08336.1"/>
    </source>
</evidence>